<evidence type="ECO:0000313" key="2">
    <source>
        <dbReference type="Proteomes" id="UP000194204"/>
    </source>
</evidence>
<proteinExistence type="predicted"/>
<comment type="caution">
    <text evidence="1">The sequence shown here is derived from an EMBL/GenBank/DDBJ whole genome shotgun (WGS) entry which is preliminary data.</text>
</comment>
<sequence>MRNANNGVTTNEFIGFYRAICHVNNLDLIELKKVAEATCYDVQRNSNRITYRFS</sequence>
<keyword evidence="2" id="KW-1185">Reference proteome</keyword>
<dbReference type="Proteomes" id="UP000194204">
    <property type="component" value="Unassembled WGS sequence"/>
</dbReference>
<organism evidence="1 2">
    <name type="scientific">Xenorhabdus beddingii</name>
    <dbReference type="NCBI Taxonomy" id="40578"/>
    <lineage>
        <taxon>Bacteria</taxon>
        <taxon>Pseudomonadati</taxon>
        <taxon>Pseudomonadota</taxon>
        <taxon>Gammaproteobacteria</taxon>
        <taxon>Enterobacterales</taxon>
        <taxon>Morganellaceae</taxon>
        <taxon>Xenorhabdus</taxon>
    </lineage>
</organism>
<protein>
    <submittedName>
        <fullName evidence="1">Uncharacterized protein</fullName>
    </submittedName>
</protein>
<gene>
    <name evidence="1" type="ORF">Xbed_03740</name>
</gene>
<reference evidence="1 2" key="1">
    <citation type="submission" date="2017-01" db="EMBL/GenBank/DDBJ databases">
        <title>Deconstructing symbiosis and pathogenesis requirements using a combined genomic-metabolomic approach.</title>
        <authorList>
            <person name="Tobias N.J."/>
            <person name="Wolff H."/>
            <person name="Djahanschiri B."/>
            <person name="Ebersberger I."/>
            <person name="Bode H.B."/>
        </authorList>
    </citation>
    <scope>NUCLEOTIDE SEQUENCE [LARGE SCALE GENOMIC DNA]</scope>
    <source>
        <strain evidence="1 2">DSM 4764</strain>
    </source>
</reference>
<dbReference type="EMBL" id="MUBK01000112">
    <property type="protein sequence ID" value="OTA14084.1"/>
    <property type="molecule type" value="Genomic_DNA"/>
</dbReference>
<accession>A0A1Y2S7F8</accession>
<name>A0A1Y2S7F8_9GAMM</name>
<evidence type="ECO:0000313" key="1">
    <source>
        <dbReference type="EMBL" id="OTA14084.1"/>
    </source>
</evidence>
<dbReference type="AlphaFoldDB" id="A0A1Y2S7F8"/>